<keyword evidence="2" id="KW-0479">Metal-binding</keyword>
<evidence type="ECO:0000256" key="10">
    <source>
        <dbReference type="PROSITE-ProRule" id="PRU00042"/>
    </source>
</evidence>
<accession>A0ABM1Y2I5</accession>
<name>A0ABM1Y2I5_AEDAL</name>
<dbReference type="InterPro" id="IPR036236">
    <property type="entry name" value="Znf_C2H2_sf"/>
</dbReference>
<keyword evidence="14" id="KW-1185">Reference proteome</keyword>
<comment type="subcellular location">
    <subcellularLocation>
        <location evidence="1">Nucleus</location>
    </subcellularLocation>
</comment>
<dbReference type="Proteomes" id="UP000069940">
    <property type="component" value="Unassembled WGS sequence"/>
</dbReference>
<keyword evidence="7" id="KW-0238">DNA-binding</keyword>
<sequence length="557" mass="63554">MPRHSKKKRAALLREQTKRWARQSAEVLLMLSSSADPSLQPPPTMESFGGLNNGVEVEVPMKPMFTPNVKPENLKVEVNPFEASEHLEEIKVEPEEPQEGETDPIGRIDPTTGLAETLPGEEEDQKPDINLLNVVVPHEPRCQFCLKLYVEAGGRGIIPRNRIVYVLGQRWWGSPRERPRCCKGCKRLFELFYEFKKSCLAALSRPEFLLAQEAAMKVVHEVVDLKPVLAKEKKSEERPDSGDEVDVVGFGSLPETFEQNAGNLEPAHVEQNIESKPIPQSTEDDWTFETDGIDNQTDSDEWNLEPPLEPFGDEIPPKKGTRKRKPHKPNESKKGRKYCFRCRKFYENEATYLEHKPNCTKPARDPPPLACPQCPKRFNRQEHLTYHINQHNGLRTVPCRREGCNKMFFRPSVRHTHERTCGKGPEVMCTMCAAVFRTKSALNTHMATHGDPTHFCEVCKRGFYSKANLQKHAAAHSDARNFECKVCGKRFKSYEANRVHQRVHTQEKPYVCPHCGMAFMYNCVLKTHLQKSQCGGPSPVDLARRELEAAARFIQMH</sequence>
<keyword evidence="6" id="KW-0805">Transcription regulation</keyword>
<evidence type="ECO:0000256" key="4">
    <source>
        <dbReference type="ARBA" id="ARBA00022771"/>
    </source>
</evidence>
<dbReference type="Pfam" id="PF13894">
    <property type="entry name" value="zf-C2H2_4"/>
    <property type="match status" value="1"/>
</dbReference>
<evidence type="ECO:0000259" key="12">
    <source>
        <dbReference type="PROSITE" id="PS50157"/>
    </source>
</evidence>
<dbReference type="GeneID" id="109397090"/>
<feature type="region of interest" description="Disordered" evidence="11">
    <location>
        <begin position="273"/>
        <end position="334"/>
    </location>
</feature>
<evidence type="ECO:0000256" key="7">
    <source>
        <dbReference type="ARBA" id="ARBA00023125"/>
    </source>
</evidence>
<dbReference type="PANTHER" id="PTHR16515">
    <property type="entry name" value="PR DOMAIN ZINC FINGER PROTEIN"/>
    <property type="match status" value="1"/>
</dbReference>
<keyword evidence="4 10" id="KW-0863">Zinc-finger</keyword>
<evidence type="ECO:0000256" key="9">
    <source>
        <dbReference type="ARBA" id="ARBA00023242"/>
    </source>
</evidence>
<evidence type="ECO:0000256" key="8">
    <source>
        <dbReference type="ARBA" id="ARBA00023163"/>
    </source>
</evidence>
<evidence type="ECO:0000256" key="5">
    <source>
        <dbReference type="ARBA" id="ARBA00022833"/>
    </source>
</evidence>
<feature type="domain" description="C2H2-type" evidence="12">
    <location>
        <begin position="427"/>
        <end position="454"/>
    </location>
</feature>
<dbReference type="PANTHER" id="PTHR16515:SF49">
    <property type="entry name" value="GASTRULA ZINC FINGER PROTEIN XLCGF49.1-LIKE-RELATED"/>
    <property type="match status" value="1"/>
</dbReference>
<dbReference type="PROSITE" id="PS50157">
    <property type="entry name" value="ZINC_FINGER_C2H2_2"/>
    <property type="match status" value="5"/>
</dbReference>
<feature type="domain" description="C2H2-type" evidence="12">
    <location>
        <begin position="482"/>
        <end position="509"/>
    </location>
</feature>
<keyword evidence="5" id="KW-0862">Zinc</keyword>
<proteinExistence type="predicted"/>
<dbReference type="SMART" id="SM00355">
    <property type="entry name" value="ZnF_C2H2"/>
    <property type="match status" value="5"/>
</dbReference>
<feature type="region of interest" description="Disordered" evidence="11">
    <location>
        <begin position="91"/>
        <end position="123"/>
    </location>
</feature>
<evidence type="ECO:0000256" key="11">
    <source>
        <dbReference type="SAM" id="MobiDB-lite"/>
    </source>
</evidence>
<evidence type="ECO:0000313" key="14">
    <source>
        <dbReference type="Proteomes" id="UP000069940"/>
    </source>
</evidence>
<evidence type="ECO:0000256" key="6">
    <source>
        <dbReference type="ARBA" id="ARBA00023015"/>
    </source>
</evidence>
<dbReference type="EnsemblMetazoa" id="AALFPA23_005062.R6378">
    <property type="protein sequence ID" value="AALFPA23_005062.P6378"/>
    <property type="gene ID" value="AALFPA23_005062"/>
</dbReference>
<reference evidence="13" key="2">
    <citation type="submission" date="2025-05" db="UniProtKB">
        <authorList>
            <consortium name="EnsemblMetazoa"/>
        </authorList>
    </citation>
    <scope>IDENTIFICATION</scope>
    <source>
        <strain evidence="13">Foshan</strain>
    </source>
</reference>
<feature type="compositionally biased region" description="Acidic residues" evidence="11">
    <location>
        <begin position="282"/>
        <end position="303"/>
    </location>
</feature>
<protein>
    <recommendedName>
        <fullName evidence="12">C2H2-type domain-containing protein</fullName>
    </recommendedName>
</protein>
<dbReference type="Gene3D" id="3.30.160.60">
    <property type="entry name" value="Classic Zinc Finger"/>
    <property type="match status" value="4"/>
</dbReference>
<reference evidence="14" key="1">
    <citation type="journal article" date="2015" name="Proc. Natl. Acad. Sci. U.S.A.">
        <title>Genome sequence of the Asian Tiger mosquito, Aedes albopictus, reveals insights into its biology, genetics, and evolution.</title>
        <authorList>
            <person name="Chen X.G."/>
            <person name="Jiang X."/>
            <person name="Gu J."/>
            <person name="Xu M."/>
            <person name="Wu Y."/>
            <person name="Deng Y."/>
            <person name="Zhang C."/>
            <person name="Bonizzoni M."/>
            <person name="Dermauw W."/>
            <person name="Vontas J."/>
            <person name="Armbruster P."/>
            <person name="Huang X."/>
            <person name="Yang Y."/>
            <person name="Zhang H."/>
            <person name="He W."/>
            <person name="Peng H."/>
            <person name="Liu Y."/>
            <person name="Wu K."/>
            <person name="Chen J."/>
            <person name="Lirakis M."/>
            <person name="Topalis P."/>
            <person name="Van Leeuwen T."/>
            <person name="Hall A.B."/>
            <person name="Jiang X."/>
            <person name="Thorpe C."/>
            <person name="Mueller R.L."/>
            <person name="Sun C."/>
            <person name="Waterhouse R.M."/>
            <person name="Yan G."/>
            <person name="Tu Z.J."/>
            <person name="Fang X."/>
            <person name="James A.A."/>
        </authorList>
    </citation>
    <scope>NUCLEOTIDE SEQUENCE [LARGE SCALE GENOMIC DNA]</scope>
    <source>
        <strain evidence="14">Foshan</strain>
    </source>
</reference>
<feature type="domain" description="C2H2-type" evidence="12">
    <location>
        <begin position="369"/>
        <end position="396"/>
    </location>
</feature>
<dbReference type="Pfam" id="PF00096">
    <property type="entry name" value="zf-C2H2"/>
    <property type="match status" value="2"/>
</dbReference>
<keyword evidence="8" id="KW-0804">Transcription</keyword>
<dbReference type="SUPFAM" id="SSF57667">
    <property type="entry name" value="beta-beta-alpha zinc fingers"/>
    <property type="match status" value="3"/>
</dbReference>
<evidence type="ECO:0000256" key="1">
    <source>
        <dbReference type="ARBA" id="ARBA00004123"/>
    </source>
</evidence>
<dbReference type="PROSITE" id="PS00028">
    <property type="entry name" value="ZINC_FINGER_C2H2_1"/>
    <property type="match status" value="4"/>
</dbReference>
<evidence type="ECO:0000313" key="13">
    <source>
        <dbReference type="EnsemblMetazoa" id="AALFPA23_005062.P6378"/>
    </source>
</evidence>
<evidence type="ECO:0000256" key="3">
    <source>
        <dbReference type="ARBA" id="ARBA00022737"/>
    </source>
</evidence>
<feature type="domain" description="C2H2-type" evidence="12">
    <location>
        <begin position="510"/>
        <end position="539"/>
    </location>
</feature>
<feature type="domain" description="C2H2-type" evidence="12">
    <location>
        <begin position="454"/>
        <end position="481"/>
    </location>
</feature>
<dbReference type="InterPro" id="IPR013087">
    <property type="entry name" value="Znf_C2H2_type"/>
</dbReference>
<evidence type="ECO:0000256" key="2">
    <source>
        <dbReference type="ARBA" id="ARBA00022723"/>
    </source>
</evidence>
<keyword evidence="9" id="KW-0539">Nucleus</keyword>
<dbReference type="InterPro" id="IPR050331">
    <property type="entry name" value="Zinc_finger"/>
</dbReference>
<keyword evidence="3" id="KW-0677">Repeat</keyword>
<organism evidence="13 14">
    <name type="scientific">Aedes albopictus</name>
    <name type="common">Asian tiger mosquito</name>
    <name type="synonym">Stegomyia albopicta</name>
    <dbReference type="NCBI Taxonomy" id="7160"/>
    <lineage>
        <taxon>Eukaryota</taxon>
        <taxon>Metazoa</taxon>
        <taxon>Ecdysozoa</taxon>
        <taxon>Arthropoda</taxon>
        <taxon>Hexapoda</taxon>
        <taxon>Insecta</taxon>
        <taxon>Pterygota</taxon>
        <taxon>Neoptera</taxon>
        <taxon>Endopterygota</taxon>
        <taxon>Diptera</taxon>
        <taxon>Nematocera</taxon>
        <taxon>Culicoidea</taxon>
        <taxon>Culicidae</taxon>
        <taxon>Culicinae</taxon>
        <taxon>Aedini</taxon>
        <taxon>Aedes</taxon>
        <taxon>Stegomyia</taxon>
    </lineage>
</organism>
<dbReference type="RefSeq" id="XP_062711627.1">
    <property type="nucleotide sequence ID" value="XM_062855643.1"/>
</dbReference>